<dbReference type="SMART" id="SM00130">
    <property type="entry name" value="KR"/>
    <property type="match status" value="1"/>
</dbReference>
<comment type="caution">
    <text evidence="6">The sequence shown here is derived from an EMBL/GenBank/DDBJ whole genome shotgun (WGS) entry which is preliminary data.</text>
</comment>
<evidence type="ECO:0000256" key="3">
    <source>
        <dbReference type="PROSITE-ProRule" id="PRU00121"/>
    </source>
</evidence>
<feature type="region of interest" description="Disordered" evidence="4">
    <location>
        <begin position="42"/>
        <end position="66"/>
    </location>
</feature>
<dbReference type="PANTHER" id="PTHR24261">
    <property type="entry name" value="PLASMINOGEN-RELATED"/>
    <property type="match status" value="1"/>
</dbReference>
<dbReference type="InterPro" id="IPR018056">
    <property type="entry name" value="Kringle_CS"/>
</dbReference>
<dbReference type="PROSITE" id="PS50070">
    <property type="entry name" value="KRINGLE_2"/>
    <property type="match status" value="3"/>
</dbReference>
<evidence type="ECO:0000256" key="1">
    <source>
        <dbReference type="ARBA" id="ARBA00022572"/>
    </source>
</evidence>
<feature type="compositionally biased region" description="Low complexity" evidence="4">
    <location>
        <begin position="42"/>
        <end position="58"/>
    </location>
</feature>
<reference evidence="6" key="1">
    <citation type="submission" date="2017-12" db="EMBL/GenBank/DDBJ databases">
        <title>High-resolution comparative analysis of great ape genomes.</title>
        <authorList>
            <person name="Pollen A."/>
            <person name="Hastie A."/>
            <person name="Hormozdiari F."/>
            <person name="Dougherty M."/>
            <person name="Liu R."/>
            <person name="Chaisson M."/>
            <person name="Hoppe E."/>
            <person name="Hill C."/>
            <person name="Pang A."/>
            <person name="Hillier L."/>
            <person name="Baker C."/>
            <person name="Armstrong J."/>
            <person name="Shendure J."/>
            <person name="Paten B."/>
            <person name="Wilson R."/>
            <person name="Chao H."/>
            <person name="Schneider V."/>
            <person name="Ventura M."/>
            <person name="Kronenberg Z."/>
            <person name="Murali S."/>
            <person name="Gordon D."/>
            <person name="Cantsilieris S."/>
            <person name="Munson K."/>
            <person name="Nelson B."/>
            <person name="Raja A."/>
            <person name="Underwood J."/>
            <person name="Diekhans M."/>
            <person name="Fiddes I."/>
            <person name="Haussler D."/>
            <person name="Eichler E."/>
        </authorList>
    </citation>
    <scope>NUCLEOTIDE SEQUENCE [LARGE SCALE GENOMIC DNA]</scope>
    <source>
        <strain evidence="6">Susie</strain>
    </source>
</reference>
<dbReference type="GO" id="GO:0004175">
    <property type="term" value="F:endopeptidase activity"/>
    <property type="evidence" value="ECO:0007669"/>
    <property type="project" value="TreeGrafter"/>
</dbReference>
<dbReference type="SUPFAM" id="SSF57440">
    <property type="entry name" value="Kringle-like"/>
    <property type="match status" value="3"/>
</dbReference>
<proteinExistence type="predicted"/>
<evidence type="ECO:0000256" key="4">
    <source>
        <dbReference type="SAM" id="MobiDB-lite"/>
    </source>
</evidence>
<feature type="non-terminal residue" evidence="6">
    <location>
        <position position="1"/>
    </location>
</feature>
<evidence type="ECO:0000313" key="6">
    <source>
        <dbReference type="EMBL" id="PNJ79228.1"/>
    </source>
</evidence>
<feature type="domain" description="Kringle" evidence="5">
    <location>
        <begin position="186"/>
        <end position="210"/>
    </location>
</feature>
<dbReference type="AlphaFoldDB" id="A0A2J8XBE0"/>
<dbReference type="CDD" id="cd00108">
    <property type="entry name" value="KR"/>
    <property type="match status" value="1"/>
</dbReference>
<sequence>SGLIRNYCRNPDPVAAPYCYTTDPNVRWEYCNLTRCSDAEGTAVAPPTATPLPSLEAPSEQAPTEQRSGVQECYHGNGQSYRGTYFISVTGRTCQAWSSMTPHSHSRTPKYYPNAGLISNYCRNPTCAAGPWCYTTDPKVRWEYCNLTRCSDDEGTVFMPLTVIRVPSLEASFIQAPTEPRPSVRECYHGNEQSYRGTYFTTITGRTCQA</sequence>
<feature type="domain" description="Kringle" evidence="5">
    <location>
        <begin position="1"/>
        <end position="36"/>
    </location>
</feature>
<feature type="disulfide bond" evidence="3">
    <location>
        <begin position="122"/>
        <end position="145"/>
    </location>
</feature>
<dbReference type="InterPro" id="IPR013806">
    <property type="entry name" value="Kringle-like"/>
</dbReference>
<dbReference type="Pfam" id="PF00051">
    <property type="entry name" value="Kringle"/>
    <property type="match status" value="2"/>
</dbReference>
<protein>
    <submittedName>
        <fullName evidence="6">LPA isoform 2</fullName>
    </submittedName>
</protein>
<feature type="disulfide bond" evidence="3">
    <location>
        <begin position="73"/>
        <end position="150"/>
    </location>
</feature>
<name>A0A2J8XBE0_PONAB</name>
<keyword evidence="2 3" id="KW-1015">Disulfide bond</keyword>
<evidence type="ECO:0000256" key="2">
    <source>
        <dbReference type="ARBA" id="ARBA00023157"/>
    </source>
</evidence>
<dbReference type="FunFam" id="2.40.20.10:FF:000005">
    <property type="entry name" value="Plasminogen"/>
    <property type="match status" value="1"/>
</dbReference>
<gene>
    <name evidence="6" type="ORF">CR201_G0004084</name>
</gene>
<dbReference type="InterPro" id="IPR050759">
    <property type="entry name" value="Serine_protease_kringle"/>
</dbReference>
<organism evidence="6">
    <name type="scientific">Pongo abelii</name>
    <name type="common">Sumatran orangutan</name>
    <name type="synonym">Pongo pygmaeus abelii</name>
    <dbReference type="NCBI Taxonomy" id="9601"/>
    <lineage>
        <taxon>Eukaryota</taxon>
        <taxon>Metazoa</taxon>
        <taxon>Chordata</taxon>
        <taxon>Craniata</taxon>
        <taxon>Vertebrata</taxon>
        <taxon>Euteleostomi</taxon>
        <taxon>Mammalia</taxon>
        <taxon>Eutheria</taxon>
        <taxon>Euarchontoglires</taxon>
        <taxon>Primates</taxon>
        <taxon>Haplorrhini</taxon>
        <taxon>Catarrhini</taxon>
        <taxon>Hominidae</taxon>
        <taxon>Pongo</taxon>
    </lineage>
</organism>
<dbReference type="GO" id="GO:0005615">
    <property type="term" value="C:extracellular space"/>
    <property type="evidence" value="ECO:0007669"/>
    <property type="project" value="TreeGrafter"/>
</dbReference>
<dbReference type="PRINTS" id="PR00018">
    <property type="entry name" value="KRINGLE"/>
</dbReference>
<dbReference type="GO" id="GO:0006508">
    <property type="term" value="P:proteolysis"/>
    <property type="evidence" value="ECO:0007669"/>
    <property type="project" value="TreeGrafter"/>
</dbReference>
<keyword evidence="1 3" id="KW-0420">Kringle</keyword>
<dbReference type="InterPro" id="IPR000001">
    <property type="entry name" value="Kringle"/>
</dbReference>
<dbReference type="Gene3D" id="2.40.20.10">
    <property type="entry name" value="Plasminogen Kringle 4"/>
    <property type="match status" value="3"/>
</dbReference>
<comment type="caution">
    <text evidence="3">Lacks conserved residue(s) required for the propagation of feature annotation.</text>
</comment>
<dbReference type="EMBL" id="NDHI03003369">
    <property type="protein sequence ID" value="PNJ79228.1"/>
    <property type="molecule type" value="Genomic_DNA"/>
</dbReference>
<feature type="disulfide bond" evidence="3">
    <location>
        <begin position="94"/>
        <end position="133"/>
    </location>
</feature>
<dbReference type="PROSITE" id="PS00021">
    <property type="entry name" value="KRINGLE_1"/>
    <property type="match status" value="2"/>
</dbReference>
<feature type="disulfide bond" evidence="3">
    <location>
        <begin position="8"/>
        <end position="31"/>
    </location>
</feature>
<feature type="domain" description="Kringle" evidence="5">
    <location>
        <begin position="72"/>
        <end position="150"/>
    </location>
</feature>
<dbReference type="FunFam" id="2.40.20.10:FF:000053">
    <property type="entry name" value="Lipoprotein(a)"/>
    <property type="match status" value="1"/>
</dbReference>
<dbReference type="InterPro" id="IPR038178">
    <property type="entry name" value="Kringle_sf"/>
</dbReference>
<dbReference type="GO" id="GO:0005102">
    <property type="term" value="F:signaling receptor binding"/>
    <property type="evidence" value="ECO:0007669"/>
    <property type="project" value="TreeGrafter"/>
</dbReference>
<accession>A0A2J8XBE0</accession>
<evidence type="ECO:0000259" key="5">
    <source>
        <dbReference type="PROSITE" id="PS50070"/>
    </source>
</evidence>
<dbReference type="PANTHER" id="PTHR24261:SF2">
    <property type="entry name" value="LIPOPROTEIN(A)"/>
    <property type="match status" value="1"/>
</dbReference>